<gene>
    <name evidence="11" type="primary">aroK</name>
    <name evidence="12" type="ORF">ACFOUW_20310</name>
</gene>
<proteinExistence type="inferred from homology"/>
<keyword evidence="9 11" id="KW-0057">Aromatic amino acid biosynthesis</keyword>
<dbReference type="PANTHER" id="PTHR21087:SF16">
    <property type="entry name" value="SHIKIMATE KINASE 1, CHLOROPLASTIC"/>
    <property type="match status" value="1"/>
</dbReference>
<keyword evidence="11" id="KW-0963">Cytoplasm</keyword>
<dbReference type="EMBL" id="JBHRZH010000017">
    <property type="protein sequence ID" value="MFC3763197.1"/>
    <property type="molecule type" value="Genomic_DNA"/>
</dbReference>
<evidence type="ECO:0000256" key="8">
    <source>
        <dbReference type="ARBA" id="ARBA00022840"/>
    </source>
</evidence>
<feature type="binding site" evidence="11">
    <location>
        <position position="34"/>
    </location>
    <ligand>
        <name>substrate</name>
    </ligand>
</feature>
<dbReference type="HAMAP" id="MF_00109">
    <property type="entry name" value="Shikimate_kinase"/>
    <property type="match status" value="1"/>
</dbReference>
<feature type="binding site" evidence="11">
    <location>
        <position position="152"/>
    </location>
    <ligand>
        <name>ATP</name>
        <dbReference type="ChEBI" id="CHEBI:30616"/>
    </ligand>
</feature>
<evidence type="ECO:0000256" key="11">
    <source>
        <dbReference type="HAMAP-Rule" id="MF_00109"/>
    </source>
</evidence>
<keyword evidence="7 11" id="KW-0418">Kinase</keyword>
<comment type="similarity">
    <text evidence="2 11">Belongs to the shikimate kinase family.</text>
</comment>
<comment type="subunit">
    <text evidence="11">Monomer.</text>
</comment>
<feature type="binding site" evidence="11">
    <location>
        <position position="117"/>
    </location>
    <ligand>
        <name>ATP</name>
        <dbReference type="ChEBI" id="CHEBI:30616"/>
    </ligand>
</feature>
<evidence type="ECO:0000313" key="12">
    <source>
        <dbReference type="EMBL" id="MFC3763197.1"/>
    </source>
</evidence>
<evidence type="ECO:0000313" key="13">
    <source>
        <dbReference type="Proteomes" id="UP001595699"/>
    </source>
</evidence>
<protein>
    <recommendedName>
        <fullName evidence="3 11">Shikimate kinase</fullName>
        <shortName evidence="11">SK</shortName>
        <ecNumber evidence="3 11">2.7.1.71</ecNumber>
    </recommendedName>
</protein>
<dbReference type="PANTHER" id="PTHR21087">
    <property type="entry name" value="SHIKIMATE KINASE"/>
    <property type="match status" value="1"/>
</dbReference>
<dbReference type="Proteomes" id="UP001595699">
    <property type="component" value="Unassembled WGS sequence"/>
</dbReference>
<dbReference type="PRINTS" id="PR01100">
    <property type="entry name" value="SHIKIMTKNASE"/>
</dbReference>
<dbReference type="GO" id="GO:0004765">
    <property type="term" value="F:shikimate kinase activity"/>
    <property type="evidence" value="ECO:0007669"/>
    <property type="project" value="UniProtKB-EC"/>
</dbReference>
<evidence type="ECO:0000256" key="7">
    <source>
        <dbReference type="ARBA" id="ARBA00022777"/>
    </source>
</evidence>
<dbReference type="CDD" id="cd00464">
    <property type="entry name" value="SK"/>
    <property type="match status" value="1"/>
</dbReference>
<evidence type="ECO:0000256" key="5">
    <source>
        <dbReference type="ARBA" id="ARBA00022679"/>
    </source>
</evidence>
<comment type="subcellular location">
    <subcellularLocation>
        <location evidence="11">Cytoplasm</location>
    </subcellularLocation>
</comment>
<name>A0ABV7YF30_9ACTN</name>
<dbReference type="Gene3D" id="3.40.50.300">
    <property type="entry name" value="P-loop containing nucleotide triphosphate hydrolases"/>
    <property type="match status" value="1"/>
</dbReference>
<comment type="cofactor">
    <cofactor evidence="11">
        <name>Mg(2+)</name>
        <dbReference type="ChEBI" id="CHEBI:18420"/>
    </cofactor>
    <text evidence="11">Binds 1 Mg(2+) ion per subunit.</text>
</comment>
<dbReference type="SUPFAM" id="SSF52540">
    <property type="entry name" value="P-loop containing nucleoside triphosphate hydrolases"/>
    <property type="match status" value="1"/>
</dbReference>
<evidence type="ECO:0000256" key="2">
    <source>
        <dbReference type="ARBA" id="ARBA00006997"/>
    </source>
</evidence>
<dbReference type="RefSeq" id="WP_205119726.1">
    <property type="nucleotide sequence ID" value="NZ_JAFBCM010000001.1"/>
</dbReference>
<evidence type="ECO:0000256" key="10">
    <source>
        <dbReference type="ARBA" id="ARBA00048567"/>
    </source>
</evidence>
<evidence type="ECO:0000256" key="4">
    <source>
        <dbReference type="ARBA" id="ARBA00022605"/>
    </source>
</evidence>
<feature type="binding site" evidence="11">
    <location>
        <position position="80"/>
    </location>
    <ligand>
        <name>substrate</name>
    </ligand>
</feature>
<organism evidence="12 13">
    <name type="scientific">Tenggerimyces flavus</name>
    <dbReference type="NCBI Taxonomy" id="1708749"/>
    <lineage>
        <taxon>Bacteria</taxon>
        <taxon>Bacillati</taxon>
        <taxon>Actinomycetota</taxon>
        <taxon>Actinomycetes</taxon>
        <taxon>Propionibacteriales</taxon>
        <taxon>Nocardioidaceae</taxon>
        <taxon>Tenggerimyces</taxon>
    </lineage>
</organism>
<keyword evidence="5 11" id="KW-0808">Transferase</keyword>
<comment type="pathway">
    <text evidence="1 11">Metabolic intermediate biosynthesis; chorismate biosynthesis; chorismate from D-erythrose 4-phosphate and phosphoenolpyruvate: step 5/7.</text>
</comment>
<feature type="binding site" evidence="11">
    <location>
        <begin position="12"/>
        <end position="17"/>
    </location>
    <ligand>
        <name>ATP</name>
        <dbReference type="ChEBI" id="CHEBI:30616"/>
    </ligand>
</feature>
<dbReference type="Pfam" id="PF01202">
    <property type="entry name" value="SKI"/>
    <property type="match status" value="1"/>
</dbReference>
<reference evidence="13" key="1">
    <citation type="journal article" date="2019" name="Int. J. Syst. Evol. Microbiol.">
        <title>The Global Catalogue of Microorganisms (GCM) 10K type strain sequencing project: providing services to taxonomists for standard genome sequencing and annotation.</title>
        <authorList>
            <consortium name="The Broad Institute Genomics Platform"/>
            <consortium name="The Broad Institute Genome Sequencing Center for Infectious Disease"/>
            <person name="Wu L."/>
            <person name="Ma J."/>
        </authorList>
    </citation>
    <scope>NUCLEOTIDE SEQUENCE [LARGE SCALE GENOMIC DNA]</scope>
    <source>
        <strain evidence="13">CGMCC 4.7241</strain>
    </source>
</reference>
<keyword evidence="13" id="KW-1185">Reference proteome</keyword>
<evidence type="ECO:0000256" key="6">
    <source>
        <dbReference type="ARBA" id="ARBA00022741"/>
    </source>
</evidence>
<comment type="caution">
    <text evidence="12">The sequence shown here is derived from an EMBL/GenBank/DDBJ whole genome shotgun (WGS) entry which is preliminary data.</text>
</comment>
<sequence>MSPRAVVVGPPGSGKTTIGSLLASRYEVEFRDTDADIEASAGASIADIFVTDGEPHFRSLERAAIAAALSSHSGVLSLGGGSVLDPATRALLAAERVVFLEVSLTDAAKRVGLDNSRPLLLGNVRGRLKQLMDARRPLYEEVATVVVDTSGRTPEDIVDEIVKALS</sequence>
<feature type="binding site" evidence="11">
    <location>
        <position position="135"/>
    </location>
    <ligand>
        <name>substrate</name>
    </ligand>
</feature>
<dbReference type="InterPro" id="IPR000623">
    <property type="entry name" value="Shikimate_kinase/TSH1"/>
</dbReference>
<comment type="catalytic activity">
    <reaction evidence="10 11">
        <text>shikimate + ATP = 3-phosphoshikimate + ADP + H(+)</text>
        <dbReference type="Rhea" id="RHEA:13121"/>
        <dbReference type="ChEBI" id="CHEBI:15378"/>
        <dbReference type="ChEBI" id="CHEBI:30616"/>
        <dbReference type="ChEBI" id="CHEBI:36208"/>
        <dbReference type="ChEBI" id="CHEBI:145989"/>
        <dbReference type="ChEBI" id="CHEBI:456216"/>
        <dbReference type="EC" id="2.7.1.71"/>
    </reaction>
</comment>
<keyword evidence="11" id="KW-0479">Metal-binding</keyword>
<evidence type="ECO:0000256" key="3">
    <source>
        <dbReference type="ARBA" id="ARBA00012154"/>
    </source>
</evidence>
<dbReference type="PROSITE" id="PS01128">
    <property type="entry name" value="SHIKIMATE_KINASE"/>
    <property type="match status" value="1"/>
</dbReference>
<dbReference type="EC" id="2.7.1.71" evidence="3 11"/>
<keyword evidence="11" id="KW-0460">Magnesium</keyword>
<dbReference type="InterPro" id="IPR031322">
    <property type="entry name" value="Shikimate/glucono_kinase"/>
</dbReference>
<dbReference type="InterPro" id="IPR023000">
    <property type="entry name" value="Shikimate_kinase_CS"/>
</dbReference>
<keyword evidence="4 11" id="KW-0028">Amino-acid biosynthesis</keyword>
<keyword evidence="6 11" id="KW-0547">Nucleotide-binding</keyword>
<keyword evidence="8 11" id="KW-0067">ATP-binding</keyword>
<evidence type="ECO:0000256" key="9">
    <source>
        <dbReference type="ARBA" id="ARBA00023141"/>
    </source>
</evidence>
<accession>A0ABV7YF30</accession>
<comment type="function">
    <text evidence="11">Catalyzes the specific phosphorylation of the 3-hydroxyl group of shikimic acid using ATP as a cosubstrate.</text>
</comment>
<dbReference type="InterPro" id="IPR027417">
    <property type="entry name" value="P-loop_NTPase"/>
</dbReference>
<feature type="binding site" evidence="11">
    <location>
        <position position="58"/>
    </location>
    <ligand>
        <name>substrate</name>
    </ligand>
</feature>
<evidence type="ECO:0000256" key="1">
    <source>
        <dbReference type="ARBA" id="ARBA00004842"/>
    </source>
</evidence>
<feature type="binding site" evidence="11">
    <location>
        <position position="16"/>
    </location>
    <ligand>
        <name>Mg(2+)</name>
        <dbReference type="ChEBI" id="CHEBI:18420"/>
    </ligand>
</feature>